<dbReference type="Pfam" id="PF17655">
    <property type="entry name" value="IRK_C"/>
    <property type="match status" value="1"/>
</dbReference>
<proteinExistence type="inferred from homology"/>
<dbReference type="Proteomes" id="UP000007635">
    <property type="component" value="Chromosome VII"/>
</dbReference>
<keyword evidence="6 17" id="KW-0630">Potassium</keyword>
<comment type="subunit">
    <text evidence="13">Associates with KCNJ3/GIRK1 to form a G-protein-activated heteromultimer pore-forming unit. Interacts (via PDZ-binding motif) with SNX27 (via PDZ domain); the interaction is required when endocytosed to prevent degradation in lysosomes and promote recycling to the plasma membrane.</text>
</comment>
<keyword evidence="22" id="KW-1185">Reference proteome</keyword>
<evidence type="ECO:0000256" key="6">
    <source>
        <dbReference type="ARBA" id="ARBA00022958"/>
    </source>
</evidence>
<dbReference type="SUPFAM" id="SSF81296">
    <property type="entry name" value="E set domains"/>
    <property type="match status" value="1"/>
</dbReference>
<evidence type="ECO:0000256" key="5">
    <source>
        <dbReference type="ARBA" id="ARBA00022882"/>
    </source>
</evidence>
<comment type="similarity">
    <text evidence="12">Belongs to the inward rectifier-type potassium channel (TC 1.A.2.1) family. KCNJ9 subfamily.</text>
</comment>
<evidence type="ECO:0000313" key="22">
    <source>
        <dbReference type="Proteomes" id="UP000007635"/>
    </source>
</evidence>
<evidence type="ECO:0000256" key="11">
    <source>
        <dbReference type="ARBA" id="ARBA00034430"/>
    </source>
</evidence>
<dbReference type="AlphaFoldDB" id="A0AAQ4PJX2"/>
<evidence type="ECO:0000256" key="13">
    <source>
        <dbReference type="ARBA" id="ARBA00062687"/>
    </source>
</evidence>
<evidence type="ECO:0000256" key="17">
    <source>
        <dbReference type="RuleBase" id="RU003822"/>
    </source>
</evidence>
<reference evidence="21 22" key="1">
    <citation type="journal article" date="2021" name="G3 (Bethesda)">
        <title>Improved contiguity of the threespine stickleback genome using long-read sequencing.</title>
        <authorList>
            <person name="Nath S."/>
            <person name="Shaw D.E."/>
            <person name="White M.A."/>
        </authorList>
    </citation>
    <scope>NUCLEOTIDE SEQUENCE [LARGE SCALE GENOMIC DNA]</scope>
    <source>
        <strain evidence="21 22">Lake Benthic</strain>
    </source>
</reference>
<dbReference type="InterPro" id="IPR041647">
    <property type="entry name" value="IRK_C"/>
</dbReference>
<dbReference type="GO" id="GO:0034765">
    <property type="term" value="P:regulation of monoatomic ion transmembrane transport"/>
    <property type="evidence" value="ECO:0007669"/>
    <property type="project" value="TreeGrafter"/>
</dbReference>
<keyword evidence="3 17" id="KW-0633">Potassium transport</keyword>
<evidence type="ECO:0000256" key="18">
    <source>
        <dbReference type="SAM" id="Phobius"/>
    </source>
</evidence>
<evidence type="ECO:0000259" key="20">
    <source>
        <dbReference type="Pfam" id="PF17655"/>
    </source>
</evidence>
<dbReference type="PANTHER" id="PTHR11767:SF116">
    <property type="entry name" value="G PROTEIN-ACTIVATED INWARD RECTIFIER POTASSIUM CHANNEL 4"/>
    <property type="match status" value="1"/>
</dbReference>
<accession>A0AAQ4PJX2</accession>
<evidence type="ECO:0000256" key="1">
    <source>
        <dbReference type="ARBA" id="ARBA00004141"/>
    </source>
</evidence>
<keyword evidence="5 17" id="KW-0851">Voltage-gated channel</keyword>
<dbReference type="GO" id="GO:0007399">
    <property type="term" value="P:nervous system development"/>
    <property type="evidence" value="ECO:0007669"/>
    <property type="project" value="UniProtKB-ARBA"/>
</dbReference>
<dbReference type="FunFam" id="2.60.40.1400:FF:000001">
    <property type="entry name" value="G protein-activated inward rectifier potassium channel 2"/>
    <property type="match status" value="1"/>
</dbReference>
<feature type="transmembrane region" description="Helical" evidence="18">
    <location>
        <begin position="58"/>
        <end position="80"/>
    </location>
</feature>
<evidence type="ECO:0000256" key="4">
    <source>
        <dbReference type="ARBA" id="ARBA00022692"/>
    </source>
</evidence>
<dbReference type="InterPro" id="IPR014756">
    <property type="entry name" value="Ig_E-set"/>
</dbReference>
<keyword evidence="2 17" id="KW-0813">Transport</keyword>
<dbReference type="Gene3D" id="2.60.40.1400">
    <property type="entry name" value="G protein-activated inward rectifier potassium channel 1"/>
    <property type="match status" value="2"/>
</dbReference>
<feature type="domain" description="Inward rectifier potassium channel C-terminal" evidence="20">
    <location>
        <begin position="148"/>
        <end position="310"/>
    </location>
</feature>
<name>A0AAQ4PJX2_GASAC</name>
<evidence type="ECO:0000256" key="14">
    <source>
        <dbReference type="ARBA" id="ARBA00072191"/>
    </source>
</evidence>
<dbReference type="GeneTree" id="ENSGT01080000257365"/>
<evidence type="ECO:0000256" key="15">
    <source>
        <dbReference type="ARBA" id="ARBA00076077"/>
    </source>
</evidence>
<evidence type="ECO:0000256" key="12">
    <source>
        <dbReference type="ARBA" id="ARBA00061604"/>
    </source>
</evidence>
<dbReference type="GO" id="GO:0005886">
    <property type="term" value="C:plasma membrane"/>
    <property type="evidence" value="ECO:0007669"/>
    <property type="project" value="TreeGrafter"/>
</dbReference>
<comment type="subcellular location">
    <subcellularLocation>
        <location evidence="1 17">Membrane</location>
        <topology evidence="1 17">Multi-pass membrane protein</topology>
    </subcellularLocation>
</comment>
<protein>
    <recommendedName>
        <fullName evidence="14">G protein-activated inward rectifier potassium channel 3</fullName>
    </recommendedName>
    <alternativeName>
        <fullName evidence="16">Inward rectifier K(+) channel Kir3.3</fullName>
    </alternativeName>
    <alternativeName>
        <fullName evidence="15">Potassium channel, inwardly rectifying subfamily J member 9</fullName>
    </alternativeName>
</protein>
<dbReference type="GO" id="GO:1990573">
    <property type="term" value="P:potassium ion import across plasma membrane"/>
    <property type="evidence" value="ECO:0007669"/>
    <property type="project" value="TreeGrafter"/>
</dbReference>
<evidence type="ECO:0000256" key="2">
    <source>
        <dbReference type="ARBA" id="ARBA00022448"/>
    </source>
</evidence>
<dbReference type="PRINTS" id="PR01320">
    <property type="entry name" value="KIRCHANNEL"/>
</dbReference>
<keyword evidence="4 17" id="KW-0812">Transmembrane</keyword>
<evidence type="ECO:0000313" key="21">
    <source>
        <dbReference type="Ensembl" id="ENSGACP00000038238.1"/>
    </source>
</evidence>
<keyword evidence="10 17" id="KW-0407">Ion channel</keyword>
<reference evidence="21" key="3">
    <citation type="submission" date="2025-09" db="UniProtKB">
        <authorList>
            <consortium name="Ensembl"/>
        </authorList>
    </citation>
    <scope>IDENTIFICATION</scope>
</reference>
<keyword evidence="9 18" id="KW-0472">Membrane</keyword>
<dbReference type="GO" id="GO:0034702">
    <property type="term" value="C:monoatomic ion channel complex"/>
    <property type="evidence" value="ECO:0007669"/>
    <property type="project" value="UniProtKB-KW"/>
</dbReference>
<sequence length="363" mass="41843">MRPPVTLQSHKKRCKLLGDEPSLHVTASNLRQRYVTKDGECRVNLDIFTTIVDLRFCWFLLVFTMCYTLTWVAFGGMYFFGAWLRDDVAHVHDPEWKACFQNVDSFLSVLLFSLESQRTIGYGSRMVTANCPAGTMLLTVQSILAQTLIFSKHCVICERDEKLCMLFRVGDLRASHMVDAKIRAKLIKSRQTKEGEFIPLEQSEINLGYDTGGDRLLLVEPQTITHIINESSPFWELGSERLRRETFEIIVILEGIVEASGMTCQARTSYTEDEVLWGHRFESCLSLEKGAFCVDYGAFDKTFEVQMFSVEKRSELKVHLCFCFSGLFHSSSQLQSLSKQYQSDHPTIYHFRYYLRKISETEN</sequence>
<evidence type="ECO:0000256" key="3">
    <source>
        <dbReference type="ARBA" id="ARBA00022538"/>
    </source>
</evidence>
<keyword evidence="8 17" id="KW-0406">Ion transport</keyword>
<dbReference type="SUPFAM" id="SSF81324">
    <property type="entry name" value="Voltage-gated potassium channels"/>
    <property type="match status" value="1"/>
</dbReference>
<evidence type="ECO:0000256" key="7">
    <source>
        <dbReference type="ARBA" id="ARBA00022989"/>
    </source>
</evidence>
<reference evidence="21" key="2">
    <citation type="submission" date="2025-08" db="UniProtKB">
        <authorList>
            <consortium name="Ensembl"/>
        </authorList>
    </citation>
    <scope>IDENTIFICATION</scope>
</reference>
<comment type="catalytic activity">
    <reaction evidence="11">
        <text>K(+)(in) = K(+)(out)</text>
        <dbReference type="Rhea" id="RHEA:29463"/>
        <dbReference type="ChEBI" id="CHEBI:29103"/>
    </reaction>
</comment>
<evidence type="ECO:0000259" key="19">
    <source>
        <dbReference type="Pfam" id="PF01007"/>
    </source>
</evidence>
<dbReference type="GO" id="GO:0005242">
    <property type="term" value="F:inward rectifier potassium channel activity"/>
    <property type="evidence" value="ECO:0007669"/>
    <property type="project" value="InterPro"/>
</dbReference>
<feature type="domain" description="Potassium channel inwardly rectifying transmembrane" evidence="19">
    <location>
        <begin position="41"/>
        <end position="147"/>
    </location>
</feature>
<dbReference type="InterPro" id="IPR016449">
    <property type="entry name" value="K_chnl_inward-rec_Kir"/>
</dbReference>
<dbReference type="FunFam" id="1.10.287.70:FF:000019">
    <property type="entry name" value="G protein-activated inward rectifier potassium channel 1"/>
    <property type="match status" value="1"/>
</dbReference>
<keyword evidence="7 18" id="KW-1133">Transmembrane helix</keyword>
<dbReference type="PANTHER" id="PTHR11767">
    <property type="entry name" value="INWARD RECTIFIER POTASSIUM CHANNEL"/>
    <property type="match status" value="1"/>
</dbReference>
<evidence type="ECO:0000256" key="10">
    <source>
        <dbReference type="ARBA" id="ARBA00023303"/>
    </source>
</evidence>
<dbReference type="Gene3D" id="1.10.287.70">
    <property type="match status" value="1"/>
</dbReference>
<dbReference type="InterPro" id="IPR040445">
    <property type="entry name" value="Kir_TM"/>
</dbReference>
<dbReference type="Pfam" id="PF01007">
    <property type="entry name" value="IRK"/>
    <property type="match status" value="1"/>
</dbReference>
<dbReference type="InterPro" id="IPR013518">
    <property type="entry name" value="K_chnl_inward-rec_Kir_cyto"/>
</dbReference>
<evidence type="ECO:0000256" key="9">
    <source>
        <dbReference type="ARBA" id="ARBA00023136"/>
    </source>
</evidence>
<evidence type="ECO:0000256" key="16">
    <source>
        <dbReference type="ARBA" id="ARBA00081071"/>
    </source>
</evidence>
<organism evidence="21 22">
    <name type="scientific">Gasterosteus aculeatus aculeatus</name>
    <name type="common">three-spined stickleback</name>
    <dbReference type="NCBI Taxonomy" id="481459"/>
    <lineage>
        <taxon>Eukaryota</taxon>
        <taxon>Metazoa</taxon>
        <taxon>Chordata</taxon>
        <taxon>Craniata</taxon>
        <taxon>Vertebrata</taxon>
        <taxon>Euteleostomi</taxon>
        <taxon>Actinopterygii</taxon>
        <taxon>Neopterygii</taxon>
        <taxon>Teleostei</taxon>
        <taxon>Neoteleostei</taxon>
        <taxon>Acanthomorphata</taxon>
        <taxon>Eupercaria</taxon>
        <taxon>Perciformes</taxon>
        <taxon>Cottioidei</taxon>
        <taxon>Gasterosteales</taxon>
        <taxon>Gasterosteidae</taxon>
        <taxon>Gasterosteus</taxon>
    </lineage>
</organism>
<dbReference type="Ensembl" id="ENSGACT00000043495.1">
    <property type="protein sequence ID" value="ENSGACP00000038238.1"/>
    <property type="gene ID" value="ENSGACG00000031251.1"/>
</dbReference>
<evidence type="ECO:0000256" key="8">
    <source>
        <dbReference type="ARBA" id="ARBA00023065"/>
    </source>
</evidence>